<dbReference type="InterPro" id="IPR044038">
    <property type="entry name" value="dATP/dGTP_diPOhydrolase_N"/>
</dbReference>
<evidence type="ECO:0000259" key="1">
    <source>
        <dbReference type="Pfam" id="PF18909"/>
    </source>
</evidence>
<feature type="domain" description="dATP/dGTP diphosphohydrolase N-terminal" evidence="1">
    <location>
        <begin position="92"/>
        <end position="190"/>
    </location>
</feature>
<proteinExistence type="predicted"/>
<keyword evidence="3" id="KW-1185">Reference proteome</keyword>
<dbReference type="EMBL" id="OP583594">
    <property type="protein sequence ID" value="WAX24186.1"/>
    <property type="molecule type" value="Genomic_DNA"/>
</dbReference>
<name>A0A9Y1HU33_9CAUD</name>
<protein>
    <recommendedName>
        <fullName evidence="1">dATP/dGTP diphosphohydrolase N-terminal domain-containing protein</fullName>
    </recommendedName>
</protein>
<organism evidence="2 3">
    <name type="scientific">Xanthomonas phage P4</name>
    <dbReference type="NCBI Taxonomy" id="3003372"/>
    <lineage>
        <taxon>Viruses</taxon>
        <taxon>Duplodnaviria</taxon>
        <taxon>Heunggongvirae</taxon>
        <taxon>Uroviricota</taxon>
        <taxon>Caudoviricetes</taxon>
        <taxon>Autographivirales</taxon>
        <taxon>Autonotataviridae</taxon>
        <taxon>Gujervirinae</taxon>
        <taxon>Pradovirus</taxon>
        <taxon>Pradovirus P4</taxon>
    </lineage>
</organism>
<sequence>MRLTDVRHGDRVRYTGSAPGLVGKSGVVRWISTADVGVLFDGQLYDSTIKPQFLTRLMSVGGVTTTRREIPLPEQLNYRNEDERTLSDRGVGLKDDGGKPQARLLHEGVPRALARVIDTLTFGAQKYKAHSWQHVEKALERYQDASYRHDNKRCLGEKLDPETGIHHRAHHIINELFLLELELRAEEGDKNAV</sequence>
<dbReference type="Pfam" id="PF18909">
    <property type="entry name" value="dGTP_diPhyd_N"/>
    <property type="match status" value="1"/>
</dbReference>
<gene>
    <name evidence="2" type="ORF">P4_00028</name>
</gene>
<evidence type="ECO:0000313" key="3">
    <source>
        <dbReference type="Proteomes" id="UP001210426"/>
    </source>
</evidence>
<reference evidence="2" key="1">
    <citation type="submission" date="2022-10" db="EMBL/GenBank/DDBJ databases">
        <authorList>
            <person name="Souza D.M."/>
            <person name="Yamada J.K."/>
            <person name="Rosa R.B."/>
            <person name="Janssen L."/>
            <person name="Andrade M."/>
            <person name="Franco R."/>
            <person name="Nagata A.K."/>
            <person name="Ribeiro B.M."/>
        </authorList>
    </citation>
    <scope>NUCLEOTIDE SEQUENCE</scope>
</reference>
<accession>A0A9Y1HU33</accession>
<dbReference type="Proteomes" id="UP001210426">
    <property type="component" value="Segment"/>
</dbReference>
<evidence type="ECO:0000313" key="2">
    <source>
        <dbReference type="EMBL" id="WAX24186.1"/>
    </source>
</evidence>